<feature type="binding site" evidence="6">
    <location>
        <begin position="270"/>
        <end position="273"/>
    </location>
    <ligand>
        <name>substrate</name>
    </ligand>
</feature>
<accession>A0A507ZVB9</accession>
<keyword evidence="9" id="KW-1185">Reference proteome</keyword>
<dbReference type="RefSeq" id="WP_141420293.1">
    <property type="nucleotide sequence ID" value="NZ_VIAR01000001.1"/>
</dbReference>
<keyword evidence="2" id="KW-0378">Hydrolase</keyword>
<dbReference type="PANTHER" id="PTHR10188:SF6">
    <property type="entry name" value="N(4)-(BETA-N-ACETYLGLUCOSAMINYL)-L-ASPARAGINASE"/>
    <property type="match status" value="1"/>
</dbReference>
<proteinExistence type="predicted"/>
<dbReference type="OrthoDB" id="9780217at2"/>
<evidence type="ECO:0000313" key="9">
    <source>
        <dbReference type="Proteomes" id="UP000317169"/>
    </source>
</evidence>
<dbReference type="SUPFAM" id="SSF56235">
    <property type="entry name" value="N-terminal nucleophile aminohydrolases (Ntn hydrolases)"/>
    <property type="match status" value="1"/>
</dbReference>
<reference evidence="8 9" key="1">
    <citation type="submission" date="2019-06" db="EMBL/GenBank/DDBJ databases">
        <title>Flavibacter putida gen. nov., sp. nov., a novel marine bacterium of the family Flavobacteriaceae isolated from coastal seawater.</title>
        <authorList>
            <person name="Feng X."/>
        </authorList>
    </citation>
    <scope>NUCLEOTIDE SEQUENCE [LARGE SCALE GENOMIC DNA]</scope>
    <source>
        <strain evidence="8 9">PLHSN227</strain>
    </source>
</reference>
<dbReference type="GO" id="GO:0008233">
    <property type="term" value="F:peptidase activity"/>
    <property type="evidence" value="ECO:0007669"/>
    <property type="project" value="UniProtKB-KW"/>
</dbReference>
<dbReference type="AlphaFoldDB" id="A0A507ZVB9"/>
<dbReference type="PANTHER" id="PTHR10188">
    <property type="entry name" value="L-ASPARAGINASE"/>
    <property type="match status" value="1"/>
</dbReference>
<protein>
    <recommendedName>
        <fullName evidence="4">Isoaspartyl peptidase</fullName>
    </recommendedName>
</protein>
<feature type="active site" description="Nucleophile" evidence="5">
    <location>
        <position position="219"/>
    </location>
</feature>
<evidence type="ECO:0000256" key="7">
    <source>
        <dbReference type="PIRSR" id="PIRSR600246-3"/>
    </source>
</evidence>
<dbReference type="CDD" id="cd04701">
    <property type="entry name" value="Asparaginase_2"/>
    <property type="match status" value="1"/>
</dbReference>
<dbReference type="InterPro" id="IPR029055">
    <property type="entry name" value="Ntn_hydrolases_N"/>
</dbReference>
<evidence type="ECO:0000313" key="8">
    <source>
        <dbReference type="EMBL" id="TQD40561.1"/>
    </source>
</evidence>
<name>A0A507ZVB9_9FLAO</name>
<dbReference type="InterPro" id="IPR000246">
    <property type="entry name" value="Peptidase_T2"/>
</dbReference>
<feature type="binding site" evidence="6">
    <location>
        <begin position="247"/>
        <end position="250"/>
    </location>
    <ligand>
        <name>substrate</name>
    </ligand>
</feature>
<keyword evidence="1" id="KW-0645">Protease</keyword>
<dbReference type="FunFam" id="3.60.20.30:FF:000001">
    <property type="entry name" value="Isoaspartyl peptidase/L-asparaginase"/>
    <property type="match status" value="1"/>
</dbReference>
<gene>
    <name evidence="8" type="ORF">FKR84_00870</name>
</gene>
<dbReference type="Proteomes" id="UP000317169">
    <property type="component" value="Unassembled WGS sequence"/>
</dbReference>
<dbReference type="Gene3D" id="3.60.20.30">
    <property type="entry name" value="(Glycosyl)asparaginase"/>
    <property type="match status" value="1"/>
</dbReference>
<evidence type="ECO:0000256" key="4">
    <source>
        <dbReference type="ARBA" id="ARBA00069124"/>
    </source>
</evidence>
<dbReference type="GO" id="GO:0016811">
    <property type="term" value="F:hydrolase activity, acting on carbon-nitrogen (but not peptide) bonds, in linear amides"/>
    <property type="evidence" value="ECO:0007669"/>
    <property type="project" value="UniProtKB-ARBA"/>
</dbReference>
<keyword evidence="3" id="KW-0068">Autocatalytic cleavage</keyword>
<evidence type="ECO:0000256" key="1">
    <source>
        <dbReference type="ARBA" id="ARBA00022670"/>
    </source>
</evidence>
<comment type="caution">
    <text evidence="8">The sequence shown here is derived from an EMBL/GenBank/DDBJ whole genome shotgun (WGS) entry which is preliminary data.</text>
</comment>
<evidence type="ECO:0000256" key="5">
    <source>
        <dbReference type="PIRSR" id="PIRSR600246-1"/>
    </source>
</evidence>
<dbReference type="PROSITE" id="PS51257">
    <property type="entry name" value="PROKAR_LIPOPROTEIN"/>
    <property type="match status" value="1"/>
</dbReference>
<evidence type="ECO:0000256" key="6">
    <source>
        <dbReference type="PIRSR" id="PIRSR600246-2"/>
    </source>
</evidence>
<sequence>MRNLFYLFVFCLSFIACQNQKEQPKTGRLVTVKDTLFTKEKPPFAIAIHGGAGYIVKENLSDSLENAYRNKLKEAISKGNEILKNGGKAVDAVSQTIQILEASPLFNAGVGAVLTNQAEAELDASIMTGKTLNAGAVAGVKNVKSPIALAQEVMLSSKHVLLAREGAEAFAKQQGLAMVDSGYFVTPKQLKTLQRLKKEDSLKQASNYNPFLKNSKFGTVGCVALDKEGNLAAGTSTGGMANKKWGRIGDSPIIGAGTYANNKTCAISSTGWGEFYIRGVLAYDVSALMEYKGFSLEKATREVIYKKLPKMGGNGGMIALDKNGNISMPFNTKGMFRASYVNGELRINMFKEE</sequence>
<evidence type="ECO:0000256" key="2">
    <source>
        <dbReference type="ARBA" id="ARBA00022801"/>
    </source>
</evidence>
<dbReference type="GO" id="GO:0006508">
    <property type="term" value="P:proteolysis"/>
    <property type="evidence" value="ECO:0007669"/>
    <property type="project" value="UniProtKB-KW"/>
</dbReference>
<dbReference type="EMBL" id="VIAR01000001">
    <property type="protein sequence ID" value="TQD40561.1"/>
    <property type="molecule type" value="Genomic_DNA"/>
</dbReference>
<organism evidence="8 9">
    <name type="scientific">Haloflavibacter putidus</name>
    <dbReference type="NCBI Taxonomy" id="2576776"/>
    <lineage>
        <taxon>Bacteria</taxon>
        <taxon>Pseudomonadati</taxon>
        <taxon>Bacteroidota</taxon>
        <taxon>Flavobacteriia</taxon>
        <taxon>Flavobacteriales</taxon>
        <taxon>Flavobacteriaceae</taxon>
        <taxon>Haloflavibacter</taxon>
    </lineage>
</organism>
<evidence type="ECO:0000256" key="3">
    <source>
        <dbReference type="ARBA" id="ARBA00022813"/>
    </source>
</evidence>
<dbReference type="Pfam" id="PF01112">
    <property type="entry name" value="Asparaginase_2"/>
    <property type="match status" value="1"/>
</dbReference>
<feature type="site" description="Cleavage; by autolysis" evidence="7">
    <location>
        <begin position="218"/>
        <end position="219"/>
    </location>
</feature>